<reference evidence="4 5" key="1">
    <citation type="submission" date="2016-07" db="EMBL/GenBank/DDBJ databases">
        <title>Pervasive Adenine N6-methylation of Active Genes in Fungi.</title>
        <authorList>
            <consortium name="DOE Joint Genome Institute"/>
            <person name="Mondo S.J."/>
            <person name="Dannebaum R.O."/>
            <person name="Kuo R.C."/>
            <person name="Labutti K."/>
            <person name="Haridas S."/>
            <person name="Kuo A."/>
            <person name="Salamov A."/>
            <person name="Ahrendt S.R."/>
            <person name="Lipzen A."/>
            <person name="Sullivan W."/>
            <person name="Andreopoulos W.B."/>
            <person name="Clum A."/>
            <person name="Lindquist E."/>
            <person name="Daum C."/>
            <person name="Ramamoorthy G.K."/>
            <person name="Gryganskyi A."/>
            <person name="Culley D."/>
            <person name="Magnuson J.K."/>
            <person name="James T.Y."/>
            <person name="O'Malley M.A."/>
            <person name="Stajich J.E."/>
            <person name="Spatafora J.W."/>
            <person name="Visel A."/>
            <person name="Grigoriev I.V."/>
        </authorList>
    </citation>
    <scope>NUCLEOTIDE SEQUENCE [LARGE SCALE GENOMIC DNA]</scope>
    <source>
        <strain evidence="4 5">12-1054</strain>
    </source>
</reference>
<dbReference type="GO" id="GO:0005829">
    <property type="term" value="C:cytosol"/>
    <property type="evidence" value="ECO:0007669"/>
    <property type="project" value="TreeGrafter"/>
</dbReference>
<dbReference type="InterPro" id="IPR015310">
    <property type="entry name" value="AHSA1-like_N"/>
</dbReference>
<organism evidence="4 5">
    <name type="scientific">Protomyces lactucae-debilis</name>
    <dbReference type="NCBI Taxonomy" id="2754530"/>
    <lineage>
        <taxon>Eukaryota</taxon>
        <taxon>Fungi</taxon>
        <taxon>Dikarya</taxon>
        <taxon>Ascomycota</taxon>
        <taxon>Taphrinomycotina</taxon>
        <taxon>Taphrinomycetes</taxon>
        <taxon>Taphrinales</taxon>
        <taxon>Protomycetaceae</taxon>
        <taxon>Protomyces</taxon>
    </lineage>
</organism>
<dbReference type="GO" id="GO:0051087">
    <property type="term" value="F:protein-folding chaperone binding"/>
    <property type="evidence" value="ECO:0007669"/>
    <property type="project" value="InterPro"/>
</dbReference>
<gene>
    <name evidence="4" type="ORF">BCR37DRAFT_379212</name>
</gene>
<dbReference type="RefSeq" id="XP_040725793.1">
    <property type="nucleotide sequence ID" value="XM_040869209.1"/>
</dbReference>
<dbReference type="SUPFAM" id="SSF55961">
    <property type="entry name" value="Bet v1-like"/>
    <property type="match status" value="1"/>
</dbReference>
<dbReference type="InterPro" id="IPR036338">
    <property type="entry name" value="Aha1"/>
</dbReference>
<protein>
    <submittedName>
        <fullName evidence="4">Activator of Hsp90 ATPase</fullName>
    </submittedName>
</protein>
<keyword evidence="5" id="KW-1185">Reference proteome</keyword>
<dbReference type="GeneID" id="63785808"/>
<feature type="region of interest" description="Disordered" evidence="2">
    <location>
        <begin position="206"/>
        <end position="238"/>
    </location>
</feature>
<proteinExistence type="inferred from homology"/>
<dbReference type="PANTHER" id="PTHR13009:SF22">
    <property type="entry name" value="LD43819P"/>
    <property type="match status" value="1"/>
</dbReference>
<evidence type="ECO:0000313" key="5">
    <source>
        <dbReference type="Proteomes" id="UP000193685"/>
    </source>
</evidence>
<dbReference type="STRING" id="56484.A0A1Y2FH03"/>
<dbReference type="PANTHER" id="PTHR13009">
    <property type="entry name" value="HEAT SHOCK PROTEIN 90 HSP90 CO-CHAPERONE AHA-1"/>
    <property type="match status" value="1"/>
</dbReference>
<comment type="similarity">
    <text evidence="1">Belongs to the AHA1 family.</text>
</comment>
<evidence type="ECO:0000256" key="1">
    <source>
        <dbReference type="ARBA" id="ARBA00006817"/>
    </source>
</evidence>
<dbReference type="Gene3D" id="3.30.530.20">
    <property type="match status" value="1"/>
</dbReference>
<dbReference type="OrthoDB" id="567237at2759"/>
<dbReference type="CDD" id="cd08892">
    <property type="entry name" value="SRPBCC_Aha1"/>
    <property type="match status" value="1"/>
</dbReference>
<comment type="caution">
    <text evidence="4">The sequence shown here is derived from an EMBL/GenBank/DDBJ whole genome shotgun (WGS) entry which is preliminary data.</text>
</comment>
<dbReference type="Pfam" id="PF08327">
    <property type="entry name" value="AHSA1"/>
    <property type="match status" value="1"/>
</dbReference>
<dbReference type="InterPro" id="IPR023393">
    <property type="entry name" value="START-like_dom_sf"/>
</dbReference>
<dbReference type="AlphaFoldDB" id="A0A1Y2FH03"/>
<dbReference type="GO" id="GO:0001671">
    <property type="term" value="F:ATPase activator activity"/>
    <property type="evidence" value="ECO:0007669"/>
    <property type="project" value="InterPro"/>
</dbReference>
<accession>A0A1Y2FH03</accession>
<evidence type="ECO:0000259" key="3">
    <source>
        <dbReference type="SMART" id="SM01000"/>
    </source>
</evidence>
<dbReference type="Proteomes" id="UP000193685">
    <property type="component" value="Unassembled WGS sequence"/>
</dbReference>
<dbReference type="GO" id="GO:0006457">
    <property type="term" value="P:protein folding"/>
    <property type="evidence" value="ECO:0007669"/>
    <property type="project" value="TreeGrafter"/>
</dbReference>
<evidence type="ECO:0000313" key="4">
    <source>
        <dbReference type="EMBL" id="ORY83212.1"/>
    </source>
</evidence>
<dbReference type="EMBL" id="MCFI01000008">
    <property type="protein sequence ID" value="ORY83212.1"/>
    <property type="molecule type" value="Genomic_DNA"/>
</dbReference>
<dbReference type="OMA" id="GDCEVNQ"/>
<evidence type="ECO:0000256" key="2">
    <source>
        <dbReference type="SAM" id="MobiDB-lite"/>
    </source>
</evidence>
<dbReference type="SUPFAM" id="SSF103111">
    <property type="entry name" value="Activator of Hsp90 ATPase, Aha1"/>
    <property type="match status" value="1"/>
</dbReference>
<feature type="domain" description="Activator of Hsp90 ATPase AHSA1-like N-terminal" evidence="3">
    <location>
        <begin position="57"/>
        <end position="191"/>
    </location>
</feature>
<sequence>MQSSPVLLLSPSRNFAGRDTDNQTRPTIYPLHRHCSSHPSSIQEMVLHNPGNWHWTTKDCRPWAKSWFTDNLCKQADNDQAEIRITTVSESSGDCDVAMRKGKIITIYDIKLVLKFTGTLKDAESTTVDGNITIPEVMHDHEEDDYVFDIEVFSETREKAKARDLIKQRLVPALRQQLQGFPQALVDAHGKDVKINFDAGHAPTVGTAANAANAPTQPQQQQSNTSATAAKSSTSTKKVNTSSIAETFEFQTLAKELYTTFIDPARLAAWTRAQPNIDARKGGQYQLFNGNVEGEFLDLQENEKLVQTWRLKDWPAGHYATLTMTFDQGLDGTNLRMVMEDVPLGTEEVVKTNFVEYYVKPIKTTFGFGAVL</sequence>
<dbReference type="Gene3D" id="3.15.10.20">
    <property type="entry name" value="Activator of Hsp90 ATPase Aha1, N-terminal domain"/>
    <property type="match status" value="1"/>
</dbReference>
<dbReference type="InterPro" id="IPR013538">
    <property type="entry name" value="ASHA1/2-like_C"/>
</dbReference>
<dbReference type="Pfam" id="PF09229">
    <property type="entry name" value="Aha1_N"/>
    <property type="match status" value="1"/>
</dbReference>
<name>A0A1Y2FH03_PROLT</name>
<dbReference type="SMART" id="SM01000">
    <property type="entry name" value="Aha1_N"/>
    <property type="match status" value="1"/>
</dbReference>